<evidence type="ECO:0000256" key="7">
    <source>
        <dbReference type="ARBA" id="ARBA00023136"/>
    </source>
</evidence>
<feature type="transmembrane region" description="Helical" evidence="8">
    <location>
        <begin position="56"/>
        <end position="78"/>
    </location>
</feature>
<evidence type="ECO:0000256" key="6">
    <source>
        <dbReference type="ARBA" id="ARBA00022989"/>
    </source>
</evidence>
<keyword evidence="4 8" id="KW-0812">Transmembrane</keyword>
<protein>
    <submittedName>
        <fullName evidence="9">Rod shape-determining protein MreD</fullName>
    </submittedName>
</protein>
<dbReference type="Pfam" id="PF04093">
    <property type="entry name" value="MreD"/>
    <property type="match status" value="1"/>
</dbReference>
<dbReference type="GO" id="GO:0008360">
    <property type="term" value="P:regulation of cell shape"/>
    <property type="evidence" value="ECO:0007669"/>
    <property type="project" value="UniProtKB-KW"/>
</dbReference>
<sequence length="150" mass="17291">MLLDGQLSTFFSDLLPSQLHISSHLLLIAFLYLSMEVSEQAFLIIAFMIGLLYDSYYLNLVGITILLFPIFSMAISSLNDILLYNYWTRFLSILILVFTFEMIFMGIGLLIFANQVTFDLFVVYSLLPSLIFNLLLFLIVQPLFNKIHLI</sequence>
<keyword evidence="5" id="KW-0133">Cell shape</keyword>
<feature type="transmembrane region" description="Helical" evidence="8">
    <location>
        <begin position="90"/>
        <end position="114"/>
    </location>
</feature>
<evidence type="ECO:0000256" key="8">
    <source>
        <dbReference type="SAM" id="Phobius"/>
    </source>
</evidence>
<evidence type="ECO:0000313" key="9">
    <source>
        <dbReference type="EMBL" id="SUN76282.1"/>
    </source>
</evidence>
<dbReference type="InterPro" id="IPR007227">
    <property type="entry name" value="Cell_shape_determining_MreD"/>
</dbReference>
<feature type="transmembrane region" description="Helical" evidence="8">
    <location>
        <begin position="25"/>
        <end position="50"/>
    </location>
</feature>
<proteinExistence type="inferred from homology"/>
<evidence type="ECO:0000256" key="3">
    <source>
        <dbReference type="ARBA" id="ARBA00022475"/>
    </source>
</evidence>
<dbReference type="Proteomes" id="UP000254634">
    <property type="component" value="Unassembled WGS sequence"/>
</dbReference>
<gene>
    <name evidence="9" type="primary">mreD</name>
    <name evidence="9" type="ORF">NCTC13765_00746</name>
</gene>
<evidence type="ECO:0000256" key="5">
    <source>
        <dbReference type="ARBA" id="ARBA00022960"/>
    </source>
</evidence>
<evidence type="ECO:0000256" key="2">
    <source>
        <dbReference type="ARBA" id="ARBA00007776"/>
    </source>
</evidence>
<keyword evidence="3" id="KW-1003">Cell membrane</keyword>
<dbReference type="NCBIfam" id="TIGR03426">
    <property type="entry name" value="shape_MreD"/>
    <property type="match status" value="1"/>
</dbReference>
<organism evidence="9 10">
    <name type="scientific">Streptococcus massiliensis</name>
    <dbReference type="NCBI Taxonomy" id="313439"/>
    <lineage>
        <taxon>Bacteria</taxon>
        <taxon>Bacillati</taxon>
        <taxon>Bacillota</taxon>
        <taxon>Bacilli</taxon>
        <taxon>Lactobacillales</taxon>
        <taxon>Streptococcaceae</taxon>
        <taxon>Streptococcus</taxon>
    </lineage>
</organism>
<evidence type="ECO:0000313" key="10">
    <source>
        <dbReference type="Proteomes" id="UP000254634"/>
    </source>
</evidence>
<name>A0A380KWG9_9STRE</name>
<accession>A0A380KWG9</accession>
<keyword evidence="10" id="KW-1185">Reference proteome</keyword>
<reference evidence="9" key="1">
    <citation type="submission" date="2018-06" db="EMBL/GenBank/DDBJ databases">
        <authorList>
            <consortium name="Pathogen Informatics"/>
            <person name="Doyle S."/>
        </authorList>
    </citation>
    <scope>NUCLEOTIDE SEQUENCE [LARGE SCALE GENOMIC DNA]</scope>
    <source>
        <strain evidence="9">NCTC13765</strain>
    </source>
</reference>
<dbReference type="AlphaFoldDB" id="A0A380KWG9"/>
<keyword evidence="6 8" id="KW-1133">Transmembrane helix</keyword>
<comment type="similarity">
    <text evidence="2">Belongs to the MreD family.</text>
</comment>
<dbReference type="EMBL" id="UHFR01000005">
    <property type="protein sequence ID" value="SUN76282.1"/>
    <property type="molecule type" value="Genomic_DNA"/>
</dbReference>
<keyword evidence="7 8" id="KW-0472">Membrane</keyword>
<comment type="subcellular location">
    <subcellularLocation>
        <location evidence="1">Cell membrane</location>
        <topology evidence="1">Multi-pass membrane protein</topology>
    </subcellularLocation>
</comment>
<evidence type="ECO:0000256" key="1">
    <source>
        <dbReference type="ARBA" id="ARBA00004651"/>
    </source>
</evidence>
<evidence type="ECO:0000256" key="4">
    <source>
        <dbReference type="ARBA" id="ARBA00022692"/>
    </source>
</evidence>
<dbReference type="GO" id="GO:0005886">
    <property type="term" value="C:plasma membrane"/>
    <property type="evidence" value="ECO:0007669"/>
    <property type="project" value="UniProtKB-SubCell"/>
</dbReference>
<dbReference type="STRING" id="1123307.GCA_000380065_01733"/>
<feature type="transmembrane region" description="Helical" evidence="8">
    <location>
        <begin position="120"/>
        <end position="140"/>
    </location>
</feature>